<dbReference type="OrthoDB" id="9794157at2"/>
<dbReference type="InterPro" id="IPR037171">
    <property type="entry name" value="NagB/RpiA_transferase-like"/>
</dbReference>
<dbReference type="RefSeq" id="WP_147156061.1">
    <property type="nucleotide sequence ID" value="NZ_BKAJ01000178.1"/>
</dbReference>
<protein>
    <recommendedName>
        <fullName evidence="1">LUD domain-containing protein</fullName>
    </recommendedName>
</protein>
<organism evidence="2 3">
    <name type="scientific">Reyranella soli</name>
    <dbReference type="NCBI Taxonomy" id="1230389"/>
    <lineage>
        <taxon>Bacteria</taxon>
        <taxon>Pseudomonadati</taxon>
        <taxon>Pseudomonadota</taxon>
        <taxon>Alphaproteobacteria</taxon>
        <taxon>Hyphomicrobiales</taxon>
        <taxon>Reyranellaceae</taxon>
        <taxon>Reyranella</taxon>
    </lineage>
</organism>
<proteinExistence type="predicted"/>
<dbReference type="InterPro" id="IPR024185">
    <property type="entry name" value="FTHF_cligase-like_sf"/>
</dbReference>
<dbReference type="AlphaFoldDB" id="A0A512NP59"/>
<evidence type="ECO:0000259" key="1">
    <source>
        <dbReference type="Pfam" id="PF02589"/>
    </source>
</evidence>
<dbReference type="InterPro" id="IPR003741">
    <property type="entry name" value="LUD_dom"/>
</dbReference>
<comment type="caution">
    <text evidence="2">The sequence shown here is derived from an EMBL/GenBank/DDBJ whole genome shotgun (WGS) entry which is preliminary data.</text>
</comment>
<dbReference type="PANTHER" id="PTHR43682">
    <property type="entry name" value="LACTATE UTILIZATION PROTEIN C"/>
    <property type="match status" value="1"/>
</dbReference>
<keyword evidence="3" id="KW-1185">Reference proteome</keyword>
<dbReference type="Gene3D" id="3.40.50.10420">
    <property type="entry name" value="NagB/RpiA/CoA transferase-like"/>
    <property type="match status" value="1"/>
</dbReference>
<dbReference type="SUPFAM" id="SSF100950">
    <property type="entry name" value="NagB/RpiA/CoA transferase-like"/>
    <property type="match status" value="1"/>
</dbReference>
<sequence>MSDARSTILNGIRRSLHRGELSGAQRQAVEVRLADPPRGPAVARADLPQPDKVALFCQWAEANNATVARVAAADVAAEVATYLARNNLPAEAAMAPGSALDGYDWASQKMLSLRRGRGEGSDHVSITGAFAGIAETGTLVTASGPDHPVTLNLLPDTHIVVLREGDIVGGYEDVWGRLRARYGKNHMPRTVNTITGPSRTGDIEQTIELGAHGPRRMHIVVVRE</sequence>
<evidence type="ECO:0000313" key="3">
    <source>
        <dbReference type="Proteomes" id="UP000321058"/>
    </source>
</evidence>
<dbReference type="Pfam" id="PF02589">
    <property type="entry name" value="LUD_dom"/>
    <property type="match status" value="1"/>
</dbReference>
<dbReference type="Proteomes" id="UP000321058">
    <property type="component" value="Unassembled WGS sequence"/>
</dbReference>
<dbReference type="PANTHER" id="PTHR43682:SF1">
    <property type="entry name" value="LACTATE UTILIZATION PROTEIN C"/>
    <property type="match status" value="1"/>
</dbReference>
<gene>
    <name evidence="2" type="ORF">RSO01_78930</name>
</gene>
<evidence type="ECO:0000313" key="2">
    <source>
        <dbReference type="EMBL" id="GEP60727.1"/>
    </source>
</evidence>
<accession>A0A512NP59</accession>
<name>A0A512NP59_9HYPH</name>
<feature type="domain" description="LUD" evidence="1">
    <location>
        <begin position="123"/>
        <end position="222"/>
    </location>
</feature>
<reference evidence="2 3" key="1">
    <citation type="submission" date="2019-07" db="EMBL/GenBank/DDBJ databases">
        <title>Whole genome shotgun sequence of Reyranella soli NBRC 108950.</title>
        <authorList>
            <person name="Hosoyama A."/>
            <person name="Uohara A."/>
            <person name="Ohji S."/>
            <person name="Ichikawa N."/>
        </authorList>
    </citation>
    <scope>NUCLEOTIDE SEQUENCE [LARGE SCALE GENOMIC DNA]</scope>
    <source>
        <strain evidence="2 3">NBRC 108950</strain>
    </source>
</reference>
<dbReference type="EMBL" id="BKAJ01000178">
    <property type="protein sequence ID" value="GEP60727.1"/>
    <property type="molecule type" value="Genomic_DNA"/>
</dbReference>